<dbReference type="PANTHER" id="PTHR30313">
    <property type="entry name" value="DNA PRIMASE"/>
    <property type="match status" value="1"/>
</dbReference>
<dbReference type="Pfam" id="PF08275">
    <property type="entry name" value="DNAG_N"/>
    <property type="match status" value="1"/>
</dbReference>
<dbReference type="PROSITE" id="PS50880">
    <property type="entry name" value="TOPRIM"/>
    <property type="match status" value="1"/>
</dbReference>
<dbReference type="InterPro" id="IPR013264">
    <property type="entry name" value="DNAG_N"/>
</dbReference>
<dbReference type="InterPro" id="IPR006171">
    <property type="entry name" value="TOPRIM_dom"/>
</dbReference>
<keyword evidence="14" id="KW-1185">Reference proteome</keyword>
<evidence type="ECO:0000256" key="1">
    <source>
        <dbReference type="ARBA" id="ARBA00022478"/>
    </source>
</evidence>
<evidence type="ECO:0000256" key="10">
    <source>
        <dbReference type="ARBA" id="ARBA00023125"/>
    </source>
</evidence>
<dbReference type="InterPro" id="IPR037068">
    <property type="entry name" value="DNA_primase_core_N_sf"/>
</dbReference>
<evidence type="ECO:0000313" key="14">
    <source>
        <dbReference type="Proteomes" id="UP001597560"/>
    </source>
</evidence>
<dbReference type="InterPro" id="IPR006295">
    <property type="entry name" value="DNA_primase_DnaG"/>
</dbReference>
<dbReference type="InterPro" id="IPR002694">
    <property type="entry name" value="Znf_CHC2"/>
</dbReference>
<dbReference type="CDD" id="cd03364">
    <property type="entry name" value="TOPRIM_DnaG_primases"/>
    <property type="match status" value="1"/>
</dbReference>
<keyword evidence="10" id="KW-0238">DNA-binding</keyword>
<dbReference type="Gene3D" id="3.40.1360.10">
    <property type="match status" value="1"/>
</dbReference>
<evidence type="ECO:0000256" key="8">
    <source>
        <dbReference type="ARBA" id="ARBA00022833"/>
    </source>
</evidence>
<dbReference type="InterPro" id="IPR050219">
    <property type="entry name" value="DnaG_primase"/>
</dbReference>
<dbReference type="Proteomes" id="UP001597560">
    <property type="component" value="Unassembled WGS sequence"/>
</dbReference>
<organism evidence="13 14">
    <name type="scientific">Olivibacter jilunii</name>
    <dbReference type="NCBI Taxonomy" id="985016"/>
    <lineage>
        <taxon>Bacteria</taxon>
        <taxon>Pseudomonadati</taxon>
        <taxon>Bacteroidota</taxon>
        <taxon>Sphingobacteriia</taxon>
        <taxon>Sphingobacteriales</taxon>
        <taxon>Sphingobacteriaceae</taxon>
        <taxon>Olivibacter</taxon>
    </lineage>
</organism>
<keyword evidence="6" id="KW-0479">Metal-binding</keyword>
<evidence type="ECO:0000256" key="7">
    <source>
        <dbReference type="ARBA" id="ARBA00022771"/>
    </source>
</evidence>
<protein>
    <submittedName>
        <fullName evidence="13">DNA primase</fullName>
    </submittedName>
</protein>
<name>A0ABW6AVT3_9SPHI</name>
<proteinExistence type="predicted"/>
<feature type="domain" description="Toprim" evidence="12">
    <location>
        <begin position="260"/>
        <end position="339"/>
    </location>
</feature>
<comment type="caution">
    <text evidence="13">The sequence shown here is derived from an EMBL/GenBank/DDBJ whole genome shotgun (WGS) entry which is preliminary data.</text>
</comment>
<keyword evidence="2" id="KW-0639">Primosome</keyword>
<keyword evidence="11" id="KW-0804">Transcription</keyword>
<keyword evidence="1" id="KW-0240">DNA-directed RNA polymerase</keyword>
<accession>A0ABW6AVT3</accession>
<dbReference type="Pfam" id="PF01807">
    <property type="entry name" value="Zn_ribbon_DnaG"/>
    <property type="match status" value="1"/>
</dbReference>
<dbReference type="SUPFAM" id="SSF57783">
    <property type="entry name" value="Zinc beta-ribbon"/>
    <property type="match status" value="1"/>
</dbReference>
<evidence type="ECO:0000313" key="13">
    <source>
        <dbReference type="EMBL" id="MFD2961317.1"/>
    </source>
</evidence>
<dbReference type="RefSeq" id="WP_377609427.1">
    <property type="nucleotide sequence ID" value="NZ_JBHUPA010000002.1"/>
</dbReference>
<keyword evidence="3" id="KW-0808">Transferase</keyword>
<dbReference type="EMBL" id="JBHUPA010000002">
    <property type="protein sequence ID" value="MFD2961317.1"/>
    <property type="molecule type" value="Genomic_DNA"/>
</dbReference>
<evidence type="ECO:0000256" key="6">
    <source>
        <dbReference type="ARBA" id="ARBA00022723"/>
    </source>
</evidence>
<evidence type="ECO:0000256" key="2">
    <source>
        <dbReference type="ARBA" id="ARBA00022515"/>
    </source>
</evidence>
<keyword evidence="8" id="KW-0862">Zinc</keyword>
<evidence type="ECO:0000256" key="11">
    <source>
        <dbReference type="ARBA" id="ARBA00023163"/>
    </source>
</evidence>
<evidence type="ECO:0000256" key="4">
    <source>
        <dbReference type="ARBA" id="ARBA00022695"/>
    </source>
</evidence>
<evidence type="ECO:0000256" key="9">
    <source>
        <dbReference type="ARBA" id="ARBA00022842"/>
    </source>
</evidence>
<keyword evidence="5" id="KW-0235">DNA replication</keyword>
<dbReference type="Pfam" id="PF13155">
    <property type="entry name" value="Toprim_2"/>
    <property type="match status" value="1"/>
</dbReference>
<evidence type="ECO:0000256" key="5">
    <source>
        <dbReference type="ARBA" id="ARBA00022705"/>
    </source>
</evidence>
<dbReference type="InterPro" id="IPR034151">
    <property type="entry name" value="TOPRIM_DnaG_bac"/>
</dbReference>
<gene>
    <name evidence="13" type="primary">dnaG</name>
    <name evidence="13" type="ORF">ACFS6J_05955</name>
</gene>
<keyword evidence="4" id="KW-0548">Nucleotidyltransferase</keyword>
<dbReference type="Gene3D" id="3.90.980.10">
    <property type="entry name" value="DNA primase, catalytic core, N-terminal domain"/>
    <property type="match status" value="1"/>
</dbReference>
<dbReference type="PANTHER" id="PTHR30313:SF2">
    <property type="entry name" value="DNA PRIMASE"/>
    <property type="match status" value="1"/>
</dbReference>
<dbReference type="SMART" id="SM00400">
    <property type="entry name" value="ZnF_CHCC"/>
    <property type="match status" value="1"/>
</dbReference>
<evidence type="ECO:0000259" key="12">
    <source>
        <dbReference type="PROSITE" id="PS50880"/>
    </source>
</evidence>
<dbReference type="SMART" id="SM00493">
    <property type="entry name" value="TOPRIM"/>
    <property type="match status" value="1"/>
</dbReference>
<evidence type="ECO:0000256" key="3">
    <source>
        <dbReference type="ARBA" id="ARBA00022679"/>
    </source>
</evidence>
<dbReference type="InterPro" id="IPR036977">
    <property type="entry name" value="DNA_primase_Znf_CHC2"/>
</dbReference>
<dbReference type="SUPFAM" id="SSF56731">
    <property type="entry name" value="DNA primase core"/>
    <property type="match status" value="1"/>
</dbReference>
<keyword evidence="7" id="KW-0863">Zinc-finger</keyword>
<reference evidence="14" key="1">
    <citation type="journal article" date="2019" name="Int. J. Syst. Evol. Microbiol.">
        <title>The Global Catalogue of Microorganisms (GCM) 10K type strain sequencing project: providing services to taxonomists for standard genome sequencing and annotation.</title>
        <authorList>
            <consortium name="The Broad Institute Genomics Platform"/>
            <consortium name="The Broad Institute Genome Sequencing Center for Infectious Disease"/>
            <person name="Wu L."/>
            <person name="Ma J."/>
        </authorList>
    </citation>
    <scope>NUCLEOTIDE SEQUENCE [LARGE SCALE GENOMIC DNA]</scope>
    <source>
        <strain evidence="14">KCTC 23098</strain>
    </source>
</reference>
<dbReference type="Gene3D" id="3.90.580.10">
    <property type="entry name" value="Zinc finger, CHC2-type domain"/>
    <property type="match status" value="1"/>
</dbReference>
<sequence length="373" mass="41994">MITQKSIDEVKDTTDLLSIVKEYVPDLHKRGSSYIGCCPFHDESTPSFHVNAGKGYYKCFGCGVSGGAVDIVMEKERYDFPNAIRHLAKKANITLEETSGFGEDKDLQEKKASLYELNRGAAVHFSKQLADLPHNHWANIELIASRRLTIESLLSFQVGYAPDDWRFITEKMMKQGHYQAGEELGLITRKDEKTFDTFRNRIIFPIQDENGRIVGFGGRKPNDGDSKNPKYLNSKASVVYRKESTFYGLNQAYKAIRKMDTAILVEGYYDVIMMHQSGIENTVATCGTALTESHAQKLKRICSKVILFADGDDAGIRSMLKSIDILVQAGLSVDVCELPEDEDPDSFARSYLPMETSVIYDKEKDKLLLMKGY</sequence>
<keyword evidence="9" id="KW-0460">Magnesium</keyword>
<dbReference type="NCBIfam" id="TIGR01391">
    <property type="entry name" value="dnaG"/>
    <property type="match status" value="1"/>
</dbReference>